<comment type="similarity">
    <text evidence="2">Belongs to the BMP lipoprotein family.</text>
</comment>
<dbReference type="Gene3D" id="3.40.50.2300">
    <property type="match status" value="2"/>
</dbReference>
<dbReference type="EMBL" id="AP009384">
    <property type="protein sequence ID" value="BAF89197.1"/>
    <property type="molecule type" value="Genomic_DNA"/>
</dbReference>
<dbReference type="SUPFAM" id="SSF53822">
    <property type="entry name" value="Periplasmic binding protein-like I"/>
    <property type="match status" value="1"/>
</dbReference>
<reference evidence="8 9" key="4">
    <citation type="journal article" date="2009" name="Appl. Environ. Microbiol.">
        <title>Comparative genome-wide transcriptional profiling of Azorhizobium caulinodans ORS571 grown under free-living and symbiotic conditions.</title>
        <authorList>
            <person name="Tsukada S."/>
            <person name="Aono T."/>
            <person name="Akiba N."/>
            <person name="Lee KB."/>
            <person name="Liu CT."/>
            <person name="Toyazaki H."/>
            <person name="Oyaizu H."/>
        </authorList>
    </citation>
    <scope>NUCLEOTIDE SEQUENCE [LARGE SCALE GENOMIC DNA]</scope>
    <source>
        <strain evidence="9">ATCC 43989 / DSM 5975 / JCM 20966 / LMG 6465 / NBRC 14845 / NCIMB 13405 / ORS 571</strain>
    </source>
</reference>
<dbReference type="HOGENOM" id="CLU_038813_1_1_5"/>
<evidence type="ECO:0000313" key="9">
    <source>
        <dbReference type="Proteomes" id="UP000000270"/>
    </source>
</evidence>
<accession>A8ICE7</accession>
<dbReference type="InterPro" id="IPR050957">
    <property type="entry name" value="BMP_lipoprotein"/>
</dbReference>
<organism evidence="8 9">
    <name type="scientific">Azorhizobium caulinodans (strain ATCC 43989 / DSM 5975 / JCM 20966 / LMG 6465 / NBRC 14845 / NCIMB 13405 / ORS 571)</name>
    <dbReference type="NCBI Taxonomy" id="438753"/>
    <lineage>
        <taxon>Bacteria</taxon>
        <taxon>Pseudomonadati</taxon>
        <taxon>Pseudomonadota</taxon>
        <taxon>Alphaproteobacteria</taxon>
        <taxon>Hyphomicrobiales</taxon>
        <taxon>Xanthobacteraceae</taxon>
        <taxon>Azorhizobium</taxon>
    </lineage>
</organism>
<evidence type="ECO:0000313" key="8">
    <source>
        <dbReference type="EMBL" id="BAF89197.1"/>
    </source>
</evidence>
<dbReference type="eggNOG" id="COG1744">
    <property type="taxonomic scope" value="Bacteria"/>
</dbReference>
<evidence type="ECO:0000256" key="4">
    <source>
        <dbReference type="ARBA" id="ARBA00022729"/>
    </source>
</evidence>
<evidence type="ECO:0000256" key="1">
    <source>
        <dbReference type="ARBA" id="ARBA00004193"/>
    </source>
</evidence>
<dbReference type="STRING" id="438753.AZC_3199"/>
<dbReference type="KEGG" id="azc:AZC_3199"/>
<gene>
    <name evidence="8" type="ordered locus">AZC_3199</name>
</gene>
<dbReference type="CDD" id="cd06304">
    <property type="entry name" value="PBP1_BmpA_Med_PnrA-like"/>
    <property type="match status" value="1"/>
</dbReference>
<name>A8ICE7_AZOC5</name>
<protein>
    <submittedName>
        <fullName evidence="8">Uncharacterized ABC-type transport periplasmic component</fullName>
    </submittedName>
</protein>
<evidence type="ECO:0000256" key="5">
    <source>
        <dbReference type="ARBA" id="ARBA00023136"/>
    </source>
</evidence>
<keyword evidence="4" id="KW-0732">Signal</keyword>
<comment type="subcellular location">
    <subcellularLocation>
        <location evidence="1">Cell membrane</location>
        <topology evidence="1">Lipid-anchor</topology>
    </subcellularLocation>
</comment>
<reference evidence="9" key="2">
    <citation type="submission" date="2007-04" db="EMBL/GenBank/DDBJ databases">
        <title>Complete genome sequence of the nitrogen-fixing bacterium Azorhizobium caulinodans ORS571.</title>
        <authorList>
            <person name="Lee K.B."/>
            <person name="Backer P.D."/>
            <person name="Aono T."/>
            <person name="Liu C.T."/>
            <person name="Suzuki S."/>
            <person name="Suzuki T."/>
            <person name="Kaneko T."/>
            <person name="Yamada M."/>
            <person name="Tabata S."/>
            <person name="Kupfer D.M."/>
            <person name="Najar F.Z."/>
            <person name="Wiley G.B."/>
            <person name="Roe B."/>
            <person name="Binnewies T."/>
            <person name="Ussery D."/>
            <person name="Vereecke D."/>
            <person name="Gevers D."/>
            <person name="Holsters M."/>
            <person name="Oyaizu H."/>
        </authorList>
    </citation>
    <scope>NUCLEOTIDE SEQUENCE [LARGE SCALE GENOMIC DNA]</scope>
    <source>
        <strain evidence="9">ATCC 43989 / DSM 5975 / JCM 20966 / LMG 6465 / NBRC 14845 / NCIMB 13405 / ORS 571</strain>
    </source>
</reference>
<reference evidence="8 9" key="1">
    <citation type="journal article" date="2007" name="Appl. Environ. Microbiol.">
        <title>Rhizobial factors required for stem nodule maturation and maintenance in Sesbania rostrata-Azorhizobium caulinodans ORS571 symbiosis.</title>
        <authorList>
            <person name="Suzuki S."/>
            <person name="Aono T."/>
            <person name="Lee KB."/>
            <person name="Suzuki T."/>
            <person name="Liu CT."/>
            <person name="Miwa H."/>
            <person name="Wakao S."/>
            <person name="Iki T."/>
            <person name="Oyaizu H."/>
        </authorList>
    </citation>
    <scope>NUCLEOTIDE SEQUENCE [LARGE SCALE GENOMIC DNA]</scope>
    <source>
        <strain evidence="9">ATCC 43989 / DSM 5975 / JCM 20966 / LMG 6465 / NBRC 14845 / NCIMB 13405 / ORS 571</strain>
    </source>
</reference>
<evidence type="ECO:0000259" key="7">
    <source>
        <dbReference type="Pfam" id="PF02608"/>
    </source>
</evidence>
<dbReference type="InterPro" id="IPR003760">
    <property type="entry name" value="PnrA-like"/>
</dbReference>
<dbReference type="AlphaFoldDB" id="A8ICE7"/>
<sequence length="381" mass="40200">MEWARRPARVAPHLARMPAVTTLLPPARCRAGLRLGSTHMFDALRPNKARRLATTFCAAALATLAFGGAALAQKAAFLFPGSINDQSWNAQGFLGAEKLKSLGWQISYSENVGAADMVDALRDYARQGNNVVVGHTGRFVSAAERVGPDFPKTLFLVGSGAKGAAPNVTSIDYDNTQFGYLMGVLAARMSKTGKIGSVNSLEGIPNVMAQVGAFRLGAKSVKPDIEVKVIYIKSMEDGAEAKEAALSLIAGGADFISGKLNAGQSGIIQAAKEKNVFANGRSYGHTAIAPDNVLTNIVEKWADMYTAAAESSKTTDMGGKYILYGFNTPGSTGAELSYGEGQPYNKAVPQVVVDELDGLKKKFASGELKITVTKEDARGGI</sequence>
<evidence type="ECO:0000256" key="3">
    <source>
        <dbReference type="ARBA" id="ARBA00022475"/>
    </source>
</evidence>
<evidence type="ECO:0000256" key="2">
    <source>
        <dbReference type="ARBA" id="ARBA00008610"/>
    </source>
</evidence>
<reference evidence="8 9" key="3">
    <citation type="journal article" date="2008" name="BMC Genomics">
        <title>The genome of the versatile nitrogen fixer Azorhizobium caulinodans ORS571.</title>
        <authorList>
            <person name="Lee KB."/>
            <person name="Backer P.D."/>
            <person name="Aono T."/>
            <person name="Liu CT."/>
            <person name="Suzuki S."/>
            <person name="Suzuki T."/>
            <person name="Kaneko T."/>
            <person name="Yamada M."/>
            <person name="Tabata S."/>
            <person name="Kupfer D.M."/>
            <person name="Najar F.Z."/>
            <person name="Wiley G.B."/>
            <person name="Roe B."/>
            <person name="Binnewies T.T."/>
            <person name="Ussery D.W."/>
            <person name="D'Haeze W."/>
            <person name="Herder J.D."/>
            <person name="Gevers D."/>
            <person name="Vereecke D."/>
            <person name="Holsters M."/>
            <person name="Oyaizu H."/>
        </authorList>
    </citation>
    <scope>NUCLEOTIDE SEQUENCE [LARGE SCALE GENOMIC DNA]</scope>
    <source>
        <strain evidence="9">ATCC 43989 / DSM 5975 / JCM 20966 / LMG 6465 / NBRC 14845 / NCIMB 13405 / ORS 571</strain>
    </source>
</reference>
<feature type="domain" description="ABC transporter substrate-binding protein PnrA-like" evidence="7">
    <location>
        <begin position="73"/>
        <end position="328"/>
    </location>
</feature>
<dbReference type="PANTHER" id="PTHR34296:SF2">
    <property type="entry name" value="ABC TRANSPORTER GUANOSINE-BINDING PROTEIN NUPN"/>
    <property type="match status" value="1"/>
</dbReference>
<keyword evidence="9" id="KW-1185">Reference proteome</keyword>
<keyword evidence="5" id="KW-0472">Membrane</keyword>
<keyword evidence="3" id="KW-1003">Cell membrane</keyword>
<proteinExistence type="inferred from homology"/>
<keyword evidence="6" id="KW-0449">Lipoprotein</keyword>
<reference evidence="8 9" key="6">
    <citation type="journal article" date="2011" name="Appl. Environ. Microbiol.">
        <title>Involvement of the azorhizobial chromosome partition gene (parA) in the onset of bacteroid differentiation during Sesbania rostrata stem nodule development.</title>
        <authorList>
            <person name="Liu CT."/>
            <person name="Lee KB."/>
            <person name="Wang YS."/>
            <person name="Peng MH."/>
            <person name="Lee KT."/>
            <person name="Suzuki S."/>
            <person name="Suzuki T."/>
            <person name="Oyaizu H."/>
        </authorList>
    </citation>
    <scope>NUCLEOTIDE SEQUENCE [LARGE SCALE GENOMIC DNA]</scope>
    <source>
        <strain evidence="9">ATCC 43989 / DSM 5975 / JCM 20966 / LMG 6465 / NBRC 14845 / NCIMB 13405 / ORS 571</strain>
    </source>
</reference>
<dbReference type="Proteomes" id="UP000000270">
    <property type="component" value="Chromosome"/>
</dbReference>
<dbReference type="Pfam" id="PF02608">
    <property type="entry name" value="Bmp"/>
    <property type="match status" value="1"/>
</dbReference>
<dbReference type="GO" id="GO:0005886">
    <property type="term" value="C:plasma membrane"/>
    <property type="evidence" value="ECO:0007669"/>
    <property type="project" value="UniProtKB-SubCell"/>
</dbReference>
<dbReference type="InterPro" id="IPR028082">
    <property type="entry name" value="Peripla_BP_I"/>
</dbReference>
<dbReference type="PANTHER" id="PTHR34296">
    <property type="entry name" value="TRANSCRIPTIONAL ACTIVATOR PROTEIN MED"/>
    <property type="match status" value="1"/>
</dbReference>
<evidence type="ECO:0000256" key="6">
    <source>
        <dbReference type="ARBA" id="ARBA00023288"/>
    </source>
</evidence>
<reference evidence="8 9" key="5">
    <citation type="journal article" date="2010" name="Appl. Environ. Microbiol.">
        <title>phrR-like gene praR of Azorhizobium caulinodans ORS571 is essential for symbiosis with Sesbania rostrata and is involved in expression of reb genes.</title>
        <authorList>
            <person name="Akiba N."/>
            <person name="Aono T."/>
            <person name="Toyazaki H."/>
            <person name="Sato S."/>
            <person name="Oyaizu H."/>
        </authorList>
    </citation>
    <scope>NUCLEOTIDE SEQUENCE [LARGE SCALE GENOMIC DNA]</scope>
    <source>
        <strain evidence="9">ATCC 43989 / DSM 5975 / JCM 20966 / LMG 6465 / NBRC 14845 / NCIMB 13405 / ORS 571</strain>
    </source>
</reference>